<dbReference type="InterPro" id="IPR036366">
    <property type="entry name" value="PGBDSf"/>
</dbReference>
<accession>A0A1I4PY45</accession>
<evidence type="ECO:0000313" key="4">
    <source>
        <dbReference type="Proteomes" id="UP000199561"/>
    </source>
</evidence>
<feature type="domain" description="Peptidoglycan binding-like" evidence="2">
    <location>
        <begin position="100"/>
        <end position="154"/>
    </location>
</feature>
<evidence type="ECO:0000256" key="1">
    <source>
        <dbReference type="SAM" id="MobiDB-lite"/>
    </source>
</evidence>
<dbReference type="Gene3D" id="1.10.101.10">
    <property type="entry name" value="PGBD-like superfamily/PGBD"/>
    <property type="match status" value="1"/>
</dbReference>
<name>A0A1I4PY45_9PROT</name>
<proteinExistence type="predicted"/>
<sequence>MNQEFSFETIPFEIVPELQSELFEEEEEEGERGRRSAYSGGRRYAGSRARLGLRPKGSQRPTLTRPRPAPRGRRRPWGVIREPYGIVSEPYPIEPIPVGSERVRWLQDCLNQALGTQLPVTGTIGPETRSAIRRFQQQQGLRTTGIAGPDTEETLRSACERRGGELSAAEMELGTGYENEWLEMELPADFQTHFQTLVRRMKAKHQTLWDSKRCYPLSQWNNAPQQGGVYLLIFRNRSPSGHIGYVGQTGNLYVRMRVHHRQIRSHGLDPDSYAFCWYPTPQHKSIEESLRATLNPTGLVTNDRELELALASPFSESEEIELAAELLSISSEEELDQFLGKLFKGIGRGLKKAGRFIGKRVLPVLGKGLKSLAKVALPVAGKVLGSFIPIPGVGTAIGGAVGSALSKALELEVSGLNAEEAELERARRFVRIAGTAMRQAALTSPDIDAEMAVNEAIINAAQKHLPYLHLSESGRFGMPGTAAQHGRWLRSGDKIVVLRAPASSLMNSATSQDYSSGLREVAMLDEFEPESPFSASNAESSADEFETHRDQKNWYYFDVWLRPKKGNVRRLQEQGPSLMTAANAKNFCQGMCQQFTGPSSGLSGTVVTRCWVWLPKSQRWSPCKRTSMSGTGSFSCGVFCSDETPELK</sequence>
<dbReference type="RefSeq" id="WP_090668561.1">
    <property type="nucleotide sequence ID" value="NZ_FOUF01000013.1"/>
</dbReference>
<dbReference type="Proteomes" id="UP000199561">
    <property type="component" value="Unassembled WGS sequence"/>
</dbReference>
<protein>
    <submittedName>
        <fullName evidence="3">Putative peptidoglycan binding domain-containing protein</fullName>
    </submittedName>
</protein>
<dbReference type="Pfam" id="PF01471">
    <property type="entry name" value="PG_binding_1"/>
    <property type="match status" value="1"/>
</dbReference>
<dbReference type="EMBL" id="FOUF01000013">
    <property type="protein sequence ID" value="SFM32742.1"/>
    <property type="molecule type" value="Genomic_DNA"/>
</dbReference>
<feature type="compositionally biased region" description="Low complexity" evidence="1">
    <location>
        <begin position="36"/>
        <end position="66"/>
    </location>
</feature>
<dbReference type="AlphaFoldDB" id="A0A1I4PY45"/>
<reference evidence="3 4" key="1">
    <citation type="submission" date="2016-10" db="EMBL/GenBank/DDBJ databases">
        <authorList>
            <person name="de Groot N.N."/>
        </authorList>
    </citation>
    <scope>NUCLEOTIDE SEQUENCE [LARGE SCALE GENOMIC DNA]</scope>
    <source>
        <strain evidence="3 4">Nm146</strain>
    </source>
</reference>
<dbReference type="InterPro" id="IPR036365">
    <property type="entry name" value="PGBD-like_sf"/>
</dbReference>
<keyword evidence="4" id="KW-1185">Reference proteome</keyword>
<dbReference type="SUPFAM" id="SSF47090">
    <property type="entry name" value="PGBD-like"/>
    <property type="match status" value="1"/>
</dbReference>
<organism evidence="3 4">
    <name type="scientific">Nitrosomonas nitrosa</name>
    <dbReference type="NCBI Taxonomy" id="52442"/>
    <lineage>
        <taxon>Bacteria</taxon>
        <taxon>Pseudomonadati</taxon>
        <taxon>Pseudomonadota</taxon>
        <taxon>Betaproteobacteria</taxon>
        <taxon>Nitrosomonadales</taxon>
        <taxon>Nitrosomonadaceae</taxon>
        <taxon>Nitrosomonas</taxon>
    </lineage>
</organism>
<gene>
    <name evidence="3" type="ORF">SAMN05421880_11325</name>
</gene>
<dbReference type="CDD" id="cd00719">
    <property type="entry name" value="GIY-YIG_SF"/>
    <property type="match status" value="1"/>
</dbReference>
<evidence type="ECO:0000259" key="2">
    <source>
        <dbReference type="Pfam" id="PF01471"/>
    </source>
</evidence>
<evidence type="ECO:0000313" key="3">
    <source>
        <dbReference type="EMBL" id="SFM32742.1"/>
    </source>
</evidence>
<feature type="region of interest" description="Disordered" evidence="1">
    <location>
        <begin position="19"/>
        <end position="76"/>
    </location>
</feature>
<dbReference type="InterPro" id="IPR002477">
    <property type="entry name" value="Peptidoglycan-bd-like"/>
</dbReference>
<dbReference type="STRING" id="52442.SAMN05421880_11325"/>